<dbReference type="Gene3D" id="3.40.50.880">
    <property type="match status" value="1"/>
</dbReference>
<dbReference type="Gene3D" id="3.20.20.80">
    <property type="entry name" value="Glycosidases"/>
    <property type="match status" value="2"/>
</dbReference>
<dbReference type="InterPro" id="IPR028212">
    <property type="entry name" value="GHL6"/>
</dbReference>
<dbReference type="SUPFAM" id="SSF52317">
    <property type="entry name" value="Class I glutamine amidotransferase-like"/>
    <property type="match status" value="1"/>
</dbReference>
<dbReference type="InterPro" id="IPR029062">
    <property type="entry name" value="Class_I_gatase-like"/>
</dbReference>
<dbReference type="AlphaFoldDB" id="A0A4R5KSS9"/>
<reference evidence="1 2" key="1">
    <citation type="submission" date="2019-03" db="EMBL/GenBank/DDBJ databases">
        <title>This is whole genome sequence of Paenibacillus sp MS74 strain.</title>
        <authorList>
            <person name="Trinh H.N."/>
        </authorList>
    </citation>
    <scope>NUCLEOTIDE SEQUENCE [LARGE SCALE GENOMIC DNA]</scope>
    <source>
        <strain evidence="1 2">MS74</strain>
    </source>
</reference>
<comment type="caution">
    <text evidence="1">The sequence shown here is derived from an EMBL/GenBank/DDBJ whole genome shotgun (WGS) entry which is preliminary data.</text>
</comment>
<dbReference type="SUPFAM" id="SSF51445">
    <property type="entry name" value="(Trans)glycosidases"/>
    <property type="match status" value="1"/>
</dbReference>
<evidence type="ECO:0008006" key="3">
    <source>
        <dbReference type="Google" id="ProtNLM"/>
    </source>
</evidence>
<evidence type="ECO:0000313" key="1">
    <source>
        <dbReference type="EMBL" id="TDF98075.1"/>
    </source>
</evidence>
<dbReference type="Pfam" id="PF14871">
    <property type="entry name" value="GHL6"/>
    <property type="match status" value="1"/>
</dbReference>
<dbReference type="CDD" id="cd03143">
    <property type="entry name" value="A4_beta-galactosidase_middle_domain"/>
    <property type="match status" value="1"/>
</dbReference>
<sequence>MVLLGQKVKSYIHGMGERAIVLRPCPIRREIVVMGDKKQWYQKQLRIVQTVLREPDVVNYDAEGVVRYMEEVHANCIVINGGGIIDFFRHDLATANPNSFMTNEDILKDLTEACHRKGMKVIVRVDFRGVDKRIYDLHPDWFAVNEKGEPMFWANLSNIPNPLYAPCYLSYYRNEHAFQFSDILFERYGIDGIWENAPFQNGVCYCESCRDSYRNDRGKELPRGGEFSDRSYDEYRAWKAGNLNRHLEDYRERVKRHGDDKIYCAEIFGLFYDHYKGTSSDLYQVKDHFDFLVTPLFTANHEALHAPSTLMKFLNGLEPDKTPVMLFGHLGTNNELRYVSSSAAETRIWMWQAVSAGGSLWNCIFNGQHPGATYDRRNALLSQDVYSYMEQYEELLNDQQPAADVSIYYSRNSNNIFNNGDRTKDAYITHLIGLEQALIANKLQYDFVLDQNATDEALSKVKCLVIPNGACLSDEEIERIKRYVYNGGRLLSTFETSLYDPDGTPRNNLALADVFGCSFTGIKKDCSQYGYQYVRGSHPMTKGFEQTQLLANWGVNLLVKPNAGVECPITYVPKIYPQSPERAWPRSFETEFPTCVVNRYGKGTSVYLPYGVDRHVWMHGHHDFKTVLRNAFQYLLDERQLIESTAPASVQFQLNRIKREPGCYLLHAINTTSAPSRPVQEIIALHNLEVEVRLQGSEAEALEILHADGEVKLLDAAVQENGQVKLRIGISRLNEYCGICIRIK</sequence>
<dbReference type="OrthoDB" id="2484600at2"/>
<protein>
    <recommendedName>
        <fullName evidence="3">Beta-galactosidase trimerisation domain-containing protein</fullName>
    </recommendedName>
</protein>
<dbReference type="Proteomes" id="UP000295636">
    <property type="component" value="Unassembled WGS sequence"/>
</dbReference>
<proteinExistence type="predicted"/>
<organism evidence="1 2">
    <name type="scientific">Paenibacillus piri</name>
    <dbReference type="NCBI Taxonomy" id="2547395"/>
    <lineage>
        <taxon>Bacteria</taxon>
        <taxon>Bacillati</taxon>
        <taxon>Bacillota</taxon>
        <taxon>Bacilli</taxon>
        <taxon>Bacillales</taxon>
        <taxon>Paenibacillaceae</taxon>
        <taxon>Paenibacillus</taxon>
    </lineage>
</organism>
<dbReference type="InterPro" id="IPR017853">
    <property type="entry name" value="GH"/>
</dbReference>
<gene>
    <name evidence="1" type="ORF">E1757_11235</name>
</gene>
<name>A0A4R5KSS9_9BACL</name>
<dbReference type="EMBL" id="SMRT01000004">
    <property type="protein sequence ID" value="TDF98075.1"/>
    <property type="molecule type" value="Genomic_DNA"/>
</dbReference>
<accession>A0A4R5KSS9</accession>
<keyword evidence="2" id="KW-1185">Reference proteome</keyword>
<evidence type="ECO:0000313" key="2">
    <source>
        <dbReference type="Proteomes" id="UP000295636"/>
    </source>
</evidence>